<dbReference type="Proteomes" id="UP001234581">
    <property type="component" value="Unassembled WGS sequence"/>
</dbReference>
<evidence type="ECO:0008006" key="4">
    <source>
        <dbReference type="Google" id="ProtNLM"/>
    </source>
</evidence>
<reference evidence="2 3" key="1">
    <citation type="submission" date="2023-03" db="EMBL/GenBank/DDBJ databases">
        <title>Genome sequence of Lichtheimia ornata CBS 291.66.</title>
        <authorList>
            <person name="Mohabir J.T."/>
            <person name="Shea T.P."/>
            <person name="Kurbessoian T."/>
            <person name="Berby B."/>
            <person name="Fontaine J."/>
            <person name="Livny J."/>
            <person name="Gnirke A."/>
            <person name="Stajich J.E."/>
            <person name="Cuomo C.A."/>
        </authorList>
    </citation>
    <scope>NUCLEOTIDE SEQUENCE [LARGE SCALE GENOMIC DNA]</scope>
    <source>
        <strain evidence="2">CBS 291.66</strain>
    </source>
</reference>
<sequence>MALFLRPSDSDNHGNNQGNNNNSAPAPEGSRQSGSGETSVSQTTTGSSAPEKVHTGSTEKHPQQIFSPLDQPGAPAPITGLHVDGSNLQEGFEEAVLVAQQRVLALSIEQSKHQVSSQRDQVTRIRANLVDAQVHLESLLRTKRLMEQFQQQVAAPTPSPSLSSASSESSTASTSASTTNDATYKSGKLPVPHNMPWLQIEGHHKHNINKSKDVHSTIDRYIQRFDAVLSGYGMVKDENWERLLSMHILEEDFSWFEDTLADRHLPWCEAKEIIRSHFGSSLSRQKMSAKVWTLNMRKTETFRAYEKRFRTARRAGGVPDNNALAMKFLGSLSKSLRVEIQTIFRRQNITPNSITDVANQARDIADDFSDESASDDDRGRPSRSSRRSRRSRSSSPSRSASPVRRRGPKKQPKNDEDNPHSIKGCKYHGAKAHHTTEVCNQKGLKKPYKPSASLLASKHAPSSSSKPSSTPCWHCGEPFDYGHLAVCKASKGKGKATGERVVRALRPASKSKDSQPAPAASDSGGSDDDMDIDQKAQVTDLYSKLGIYIGGLPYSFDENNDSDIEEEIGCIDVPNDSPAGNSLERALLERTLKPLIEANQQIPKNAFCTVPESKISLDTIDDVTERVKSYPVPKKWEPLLDETVQMVGRWHHYLCT</sequence>
<feature type="region of interest" description="Disordered" evidence="1">
    <location>
        <begin position="505"/>
        <end position="531"/>
    </location>
</feature>
<accession>A0AAD7XST2</accession>
<feature type="region of interest" description="Disordered" evidence="1">
    <location>
        <begin position="1"/>
        <end position="81"/>
    </location>
</feature>
<feature type="compositionally biased region" description="Low complexity" evidence="1">
    <location>
        <begin position="393"/>
        <end position="402"/>
    </location>
</feature>
<gene>
    <name evidence="2" type="ORF">O0I10_008712</name>
</gene>
<feature type="compositionally biased region" description="Basic and acidic residues" evidence="1">
    <location>
        <begin position="51"/>
        <end position="62"/>
    </location>
</feature>
<feature type="compositionally biased region" description="Low complexity" evidence="1">
    <location>
        <begin position="154"/>
        <end position="179"/>
    </location>
</feature>
<keyword evidence="3" id="KW-1185">Reference proteome</keyword>
<organism evidence="2 3">
    <name type="scientific">Lichtheimia ornata</name>
    <dbReference type="NCBI Taxonomy" id="688661"/>
    <lineage>
        <taxon>Eukaryota</taxon>
        <taxon>Fungi</taxon>
        <taxon>Fungi incertae sedis</taxon>
        <taxon>Mucoromycota</taxon>
        <taxon>Mucoromycotina</taxon>
        <taxon>Mucoromycetes</taxon>
        <taxon>Mucorales</taxon>
        <taxon>Lichtheimiaceae</taxon>
        <taxon>Lichtheimia</taxon>
    </lineage>
</organism>
<feature type="region of interest" description="Disordered" evidence="1">
    <location>
        <begin position="365"/>
        <end position="426"/>
    </location>
</feature>
<feature type="compositionally biased region" description="Basic residues" evidence="1">
    <location>
        <begin position="381"/>
        <end position="392"/>
    </location>
</feature>
<evidence type="ECO:0000313" key="2">
    <source>
        <dbReference type="EMBL" id="KAJ8655624.1"/>
    </source>
</evidence>
<comment type="caution">
    <text evidence="2">The sequence shown here is derived from an EMBL/GenBank/DDBJ whole genome shotgun (WGS) entry which is preliminary data.</text>
</comment>
<dbReference type="EMBL" id="JARTCD010000047">
    <property type="protein sequence ID" value="KAJ8655624.1"/>
    <property type="molecule type" value="Genomic_DNA"/>
</dbReference>
<evidence type="ECO:0000313" key="3">
    <source>
        <dbReference type="Proteomes" id="UP001234581"/>
    </source>
</evidence>
<dbReference type="AlphaFoldDB" id="A0AAD7XST2"/>
<feature type="compositionally biased region" description="Polar residues" evidence="1">
    <location>
        <begin position="30"/>
        <end position="48"/>
    </location>
</feature>
<feature type="compositionally biased region" description="Low complexity" evidence="1">
    <location>
        <begin position="13"/>
        <end position="22"/>
    </location>
</feature>
<feature type="region of interest" description="Disordered" evidence="1">
    <location>
        <begin position="452"/>
        <end position="471"/>
    </location>
</feature>
<feature type="compositionally biased region" description="Low complexity" evidence="1">
    <location>
        <begin position="514"/>
        <end position="524"/>
    </location>
</feature>
<proteinExistence type="predicted"/>
<feature type="compositionally biased region" description="Low complexity" evidence="1">
    <location>
        <begin position="452"/>
        <end position="469"/>
    </location>
</feature>
<name>A0AAD7XST2_9FUNG</name>
<dbReference type="RefSeq" id="XP_058340537.1">
    <property type="nucleotide sequence ID" value="XM_058488714.1"/>
</dbReference>
<feature type="region of interest" description="Disordered" evidence="1">
    <location>
        <begin position="150"/>
        <end position="188"/>
    </location>
</feature>
<dbReference type="GeneID" id="83216119"/>
<protein>
    <recommendedName>
        <fullName evidence="4">Retrotransposon gag domain-containing protein</fullName>
    </recommendedName>
</protein>
<evidence type="ECO:0000256" key="1">
    <source>
        <dbReference type="SAM" id="MobiDB-lite"/>
    </source>
</evidence>